<evidence type="ECO:0000313" key="3">
    <source>
        <dbReference type="Proteomes" id="UP001164929"/>
    </source>
</evidence>
<organism evidence="2 3">
    <name type="scientific">Populus alba x Populus x berolinensis</name>
    <dbReference type="NCBI Taxonomy" id="444605"/>
    <lineage>
        <taxon>Eukaryota</taxon>
        <taxon>Viridiplantae</taxon>
        <taxon>Streptophyta</taxon>
        <taxon>Embryophyta</taxon>
        <taxon>Tracheophyta</taxon>
        <taxon>Spermatophyta</taxon>
        <taxon>Magnoliopsida</taxon>
        <taxon>eudicotyledons</taxon>
        <taxon>Gunneridae</taxon>
        <taxon>Pentapetalae</taxon>
        <taxon>rosids</taxon>
        <taxon>fabids</taxon>
        <taxon>Malpighiales</taxon>
        <taxon>Salicaceae</taxon>
        <taxon>Saliceae</taxon>
        <taxon>Populus</taxon>
    </lineage>
</organism>
<dbReference type="EMBL" id="JAQIZT010000017">
    <property type="protein sequence ID" value="KAJ6960135.1"/>
    <property type="molecule type" value="Genomic_DNA"/>
</dbReference>
<keyword evidence="1" id="KW-0812">Transmembrane</keyword>
<evidence type="ECO:0000313" key="2">
    <source>
        <dbReference type="EMBL" id="KAJ6960135.1"/>
    </source>
</evidence>
<feature type="transmembrane region" description="Helical" evidence="1">
    <location>
        <begin position="12"/>
        <end position="34"/>
    </location>
</feature>
<dbReference type="AlphaFoldDB" id="A0AAD6LG71"/>
<dbReference type="Proteomes" id="UP001164929">
    <property type="component" value="Chromosome 17"/>
</dbReference>
<accession>A0AAD6LG71</accession>
<gene>
    <name evidence="2" type="ORF">NC653_038238</name>
</gene>
<comment type="caution">
    <text evidence="2">The sequence shown here is derived from an EMBL/GenBank/DDBJ whole genome shotgun (WGS) entry which is preliminary data.</text>
</comment>
<proteinExistence type="predicted"/>
<keyword evidence="1" id="KW-0472">Membrane</keyword>
<keyword evidence="3" id="KW-1185">Reference proteome</keyword>
<reference evidence="2" key="1">
    <citation type="journal article" date="2023" name="Mol. Ecol. Resour.">
        <title>Chromosome-level genome assembly of a triploid poplar Populus alba 'Berolinensis'.</title>
        <authorList>
            <person name="Chen S."/>
            <person name="Yu Y."/>
            <person name="Wang X."/>
            <person name="Wang S."/>
            <person name="Zhang T."/>
            <person name="Zhou Y."/>
            <person name="He R."/>
            <person name="Meng N."/>
            <person name="Wang Y."/>
            <person name="Liu W."/>
            <person name="Liu Z."/>
            <person name="Liu J."/>
            <person name="Guo Q."/>
            <person name="Huang H."/>
            <person name="Sederoff R.R."/>
            <person name="Wang G."/>
            <person name="Qu G."/>
            <person name="Chen S."/>
        </authorList>
    </citation>
    <scope>NUCLEOTIDE SEQUENCE</scope>
    <source>
        <strain evidence="2">SC-2020</strain>
    </source>
</reference>
<evidence type="ECO:0000256" key="1">
    <source>
        <dbReference type="SAM" id="Phobius"/>
    </source>
</evidence>
<name>A0AAD6LG71_9ROSI</name>
<keyword evidence="1" id="KW-1133">Transmembrane helix</keyword>
<protein>
    <submittedName>
        <fullName evidence="2">Uncharacterized protein</fullName>
    </submittedName>
</protein>
<sequence>MARSFDSFIKFLGSLVLLPIWVLASGVCFLLEIIKLIHQGSKQLFLEGFQNLLQMDLVVTCKKG</sequence>